<keyword evidence="2 4" id="KW-0548">Nucleotidyltransferase</keyword>
<dbReference type="NCBIfam" id="TIGR00125">
    <property type="entry name" value="cyt_tran_rel"/>
    <property type="match status" value="1"/>
</dbReference>
<dbReference type="Proteomes" id="UP001501822">
    <property type="component" value="Unassembled WGS sequence"/>
</dbReference>
<evidence type="ECO:0000313" key="4">
    <source>
        <dbReference type="EMBL" id="GAA0322675.1"/>
    </source>
</evidence>
<evidence type="ECO:0000259" key="3">
    <source>
        <dbReference type="Pfam" id="PF01467"/>
    </source>
</evidence>
<feature type="domain" description="Cytidyltransferase-like" evidence="3">
    <location>
        <begin position="2"/>
        <end position="143"/>
    </location>
</feature>
<organism evidence="4 5">
    <name type="scientific">Actinoallomurus spadix</name>
    <dbReference type="NCBI Taxonomy" id="79912"/>
    <lineage>
        <taxon>Bacteria</taxon>
        <taxon>Bacillati</taxon>
        <taxon>Actinomycetota</taxon>
        <taxon>Actinomycetes</taxon>
        <taxon>Streptosporangiales</taxon>
        <taxon>Thermomonosporaceae</taxon>
        <taxon>Actinoallomurus</taxon>
    </lineage>
</organism>
<accession>A0ABN0W1H0</accession>
<dbReference type="InterPro" id="IPR014729">
    <property type="entry name" value="Rossmann-like_a/b/a_fold"/>
</dbReference>
<proteinExistence type="predicted"/>
<dbReference type="GO" id="GO:0016779">
    <property type="term" value="F:nucleotidyltransferase activity"/>
    <property type="evidence" value="ECO:0007669"/>
    <property type="project" value="UniProtKB-KW"/>
</dbReference>
<evidence type="ECO:0000256" key="1">
    <source>
        <dbReference type="ARBA" id="ARBA00022679"/>
    </source>
</evidence>
<gene>
    <name evidence="4" type="ORF">GCM10010151_10620</name>
</gene>
<reference evidence="4 5" key="1">
    <citation type="journal article" date="2019" name="Int. J. Syst. Evol. Microbiol.">
        <title>The Global Catalogue of Microorganisms (GCM) 10K type strain sequencing project: providing services to taxonomists for standard genome sequencing and annotation.</title>
        <authorList>
            <consortium name="The Broad Institute Genomics Platform"/>
            <consortium name="The Broad Institute Genome Sequencing Center for Infectious Disease"/>
            <person name="Wu L."/>
            <person name="Ma J."/>
        </authorList>
    </citation>
    <scope>NUCLEOTIDE SEQUENCE [LARGE SCALE GENOMIC DNA]</scope>
    <source>
        <strain evidence="4 5">JCM 3146</strain>
    </source>
</reference>
<dbReference type="PANTHER" id="PTHR21342:SF0">
    <property type="entry name" value="BIFUNCTIONAL NMN ADENYLYLTRANSFERASE_NUDIX HYDROLASE"/>
    <property type="match status" value="1"/>
</dbReference>
<dbReference type="InterPro" id="IPR004821">
    <property type="entry name" value="Cyt_trans-like"/>
</dbReference>
<dbReference type="PANTHER" id="PTHR21342">
    <property type="entry name" value="PHOSPHOPANTETHEINE ADENYLYLTRANSFERASE"/>
    <property type="match status" value="1"/>
</dbReference>
<evidence type="ECO:0000313" key="5">
    <source>
        <dbReference type="Proteomes" id="UP001501822"/>
    </source>
</evidence>
<comment type="caution">
    <text evidence="4">The sequence shown here is derived from an EMBL/GenBank/DDBJ whole genome shotgun (WGS) entry which is preliminary data.</text>
</comment>
<dbReference type="SUPFAM" id="SSF52374">
    <property type="entry name" value="Nucleotidylyl transferase"/>
    <property type="match status" value="1"/>
</dbReference>
<dbReference type="Pfam" id="PF01467">
    <property type="entry name" value="CTP_transf_like"/>
    <property type="match status" value="1"/>
</dbReference>
<name>A0ABN0W1H0_9ACTN</name>
<evidence type="ECO:0000256" key="2">
    <source>
        <dbReference type="ARBA" id="ARBA00022695"/>
    </source>
</evidence>
<keyword evidence="1" id="KW-0808">Transferase</keyword>
<dbReference type="Gene3D" id="3.40.50.620">
    <property type="entry name" value="HUPs"/>
    <property type="match status" value="1"/>
</dbReference>
<dbReference type="EMBL" id="BAAABM010000007">
    <property type="protein sequence ID" value="GAA0322675.1"/>
    <property type="molecule type" value="Genomic_DNA"/>
</dbReference>
<protein>
    <submittedName>
        <fullName evidence="4">Nicotinamide-nucleotide adenylyltransferase</fullName>
    </submittedName>
</protein>
<sequence>MIHGRFQPLHNGHLEYLLAGANRCERLVVGITNPDPALTAYEETDPARGLPDANPWTYYERYLMVEAALTGAGVPYERLAIVPFPHGHPDRLRYYAPADATYFLTVYDAWGEEKVRRFTELGLRTEVMWRRTDKPVSGTRVREAIRSGGDWASLVPAPVAEVIKACGHDR</sequence>
<keyword evidence="5" id="KW-1185">Reference proteome</keyword>